<sequence>MLDRDPESGMLDRDPESGMLDRDPESGMLDRDPGCWTGFSFYSRSSRFRMDTGNQEAECYNKTWRSLDRVNRQPEKVKTVKVIAKLDATLSMSGKFRPSTVYRSLSLWTDLFSMRASPHCKGTLHFEGLLALASWKSARQSSGLLIRSDVQLSANCHP</sequence>
<protein>
    <submittedName>
        <fullName evidence="2">Uncharacterized protein</fullName>
    </submittedName>
</protein>
<evidence type="ECO:0000313" key="3">
    <source>
        <dbReference type="Proteomes" id="UP000192578"/>
    </source>
</evidence>
<dbReference type="AlphaFoldDB" id="A0A1W0WJH9"/>
<reference evidence="3" key="1">
    <citation type="submission" date="2017-01" db="EMBL/GenBank/DDBJ databases">
        <title>Comparative genomics of anhydrobiosis in the tardigrade Hypsibius dujardini.</title>
        <authorList>
            <person name="Yoshida Y."/>
            <person name="Koutsovoulos G."/>
            <person name="Laetsch D."/>
            <person name="Stevens L."/>
            <person name="Kumar S."/>
            <person name="Horikawa D."/>
            <person name="Ishino K."/>
            <person name="Komine S."/>
            <person name="Tomita M."/>
            <person name="Blaxter M."/>
            <person name="Arakawa K."/>
        </authorList>
    </citation>
    <scope>NUCLEOTIDE SEQUENCE [LARGE SCALE GENOMIC DNA]</scope>
    <source>
        <strain evidence="3">Z151</strain>
    </source>
</reference>
<proteinExistence type="predicted"/>
<organism evidence="2 3">
    <name type="scientific">Hypsibius exemplaris</name>
    <name type="common">Freshwater tardigrade</name>
    <dbReference type="NCBI Taxonomy" id="2072580"/>
    <lineage>
        <taxon>Eukaryota</taxon>
        <taxon>Metazoa</taxon>
        <taxon>Ecdysozoa</taxon>
        <taxon>Tardigrada</taxon>
        <taxon>Eutardigrada</taxon>
        <taxon>Parachela</taxon>
        <taxon>Hypsibioidea</taxon>
        <taxon>Hypsibiidae</taxon>
        <taxon>Hypsibius</taxon>
    </lineage>
</organism>
<gene>
    <name evidence="2" type="ORF">BV898_10470</name>
</gene>
<name>A0A1W0WJH9_HYPEX</name>
<evidence type="ECO:0000313" key="2">
    <source>
        <dbReference type="EMBL" id="OQV15364.1"/>
    </source>
</evidence>
<accession>A0A1W0WJH9</accession>
<feature type="region of interest" description="Disordered" evidence="1">
    <location>
        <begin position="1"/>
        <end position="31"/>
    </location>
</feature>
<dbReference type="EMBL" id="MTYJ01000090">
    <property type="protein sequence ID" value="OQV15364.1"/>
    <property type="molecule type" value="Genomic_DNA"/>
</dbReference>
<dbReference type="Proteomes" id="UP000192578">
    <property type="component" value="Unassembled WGS sequence"/>
</dbReference>
<comment type="caution">
    <text evidence="2">The sequence shown here is derived from an EMBL/GenBank/DDBJ whole genome shotgun (WGS) entry which is preliminary data.</text>
</comment>
<evidence type="ECO:0000256" key="1">
    <source>
        <dbReference type="SAM" id="MobiDB-lite"/>
    </source>
</evidence>
<keyword evidence="3" id="KW-1185">Reference proteome</keyword>